<reference evidence="3 4" key="1">
    <citation type="journal article" date="2024" name="IMA Fungus">
        <title>Apiospora arundinis, a panoply of carbohydrate-active enzymes and secondary metabolites.</title>
        <authorList>
            <person name="Sorensen T."/>
            <person name="Petersen C."/>
            <person name="Muurmann A.T."/>
            <person name="Christiansen J.V."/>
            <person name="Brundto M.L."/>
            <person name="Overgaard C.K."/>
            <person name="Boysen A.T."/>
            <person name="Wollenberg R.D."/>
            <person name="Larsen T.O."/>
            <person name="Sorensen J.L."/>
            <person name="Nielsen K.L."/>
            <person name="Sondergaard T.E."/>
        </authorList>
    </citation>
    <scope>NUCLEOTIDE SEQUENCE [LARGE SCALE GENOMIC DNA]</scope>
    <source>
        <strain evidence="3 4">AAU 773</strain>
    </source>
</reference>
<comment type="caution">
    <text evidence="3">The sequence shown here is derived from an EMBL/GenBank/DDBJ whole genome shotgun (WGS) entry which is preliminary data.</text>
</comment>
<keyword evidence="4" id="KW-1185">Reference proteome</keyword>
<dbReference type="Proteomes" id="UP001390339">
    <property type="component" value="Unassembled WGS sequence"/>
</dbReference>
<accession>A0ABR2J5M0</accession>
<keyword evidence="1" id="KW-0862">Zinc</keyword>
<evidence type="ECO:0000256" key="1">
    <source>
        <dbReference type="PROSITE-ProRule" id="PRU00175"/>
    </source>
</evidence>
<dbReference type="EMBL" id="JAPCWZ010000003">
    <property type="protein sequence ID" value="KAK8872976.1"/>
    <property type="molecule type" value="Genomic_DNA"/>
</dbReference>
<evidence type="ECO:0000259" key="2">
    <source>
        <dbReference type="PROSITE" id="PS50089"/>
    </source>
</evidence>
<protein>
    <recommendedName>
        <fullName evidence="2">RING-type domain-containing protein</fullName>
    </recommendedName>
</protein>
<evidence type="ECO:0000313" key="4">
    <source>
        <dbReference type="Proteomes" id="UP001390339"/>
    </source>
</evidence>
<dbReference type="InterPro" id="IPR001841">
    <property type="entry name" value="Znf_RING"/>
</dbReference>
<dbReference type="InterPro" id="IPR013083">
    <property type="entry name" value="Znf_RING/FYVE/PHD"/>
</dbReference>
<keyword evidence="1" id="KW-0479">Metal-binding</keyword>
<gene>
    <name evidence="3" type="ORF">PGQ11_003490</name>
</gene>
<dbReference type="SMART" id="SM00184">
    <property type="entry name" value="RING"/>
    <property type="match status" value="1"/>
</dbReference>
<dbReference type="Pfam" id="PF13639">
    <property type="entry name" value="zf-RING_2"/>
    <property type="match status" value="1"/>
</dbReference>
<dbReference type="SUPFAM" id="SSF57850">
    <property type="entry name" value="RING/U-box"/>
    <property type="match status" value="1"/>
</dbReference>
<sequence>MSNNASTQTDYSPLRRETCIICHDEDTLSRLIALDCSHVYHRDCIVRWWEPDRLMECPYCKAKTERYGHACGQPSACKMCFLPRFAFKIPAGPLPVALPCIACGQKQFLLSSMPDGRGRLERLCQAIWDNEGSLCSLLDPEEGTDLIDYRRWQKLDREEKAETGIYHYCQHNVSTTLDPAAATTNTRTNRGRRKAVYREQPASEADLDRVTRAELAYACDMGDFSYLRTAVKSRRCGTNPATWDVWKGSELPVLKNHQSDLRQYGERPMHKVPTLYFEWLFAFERVWYRTRALDLQWEMANEEQDEPKDGLRRELDDLADVCSQRLACLVHVRDIIMDRIKMAKEAKI</sequence>
<feature type="domain" description="RING-type" evidence="2">
    <location>
        <begin position="19"/>
        <end position="61"/>
    </location>
</feature>
<proteinExistence type="predicted"/>
<name>A0ABR2J5M0_9PEZI</name>
<evidence type="ECO:0000313" key="3">
    <source>
        <dbReference type="EMBL" id="KAK8872976.1"/>
    </source>
</evidence>
<dbReference type="PROSITE" id="PS50089">
    <property type="entry name" value="ZF_RING_2"/>
    <property type="match status" value="1"/>
</dbReference>
<keyword evidence="1" id="KW-0863">Zinc-finger</keyword>
<dbReference type="Gene3D" id="3.30.40.10">
    <property type="entry name" value="Zinc/RING finger domain, C3HC4 (zinc finger)"/>
    <property type="match status" value="1"/>
</dbReference>
<organism evidence="3 4">
    <name type="scientific">Apiospora arundinis</name>
    <dbReference type="NCBI Taxonomy" id="335852"/>
    <lineage>
        <taxon>Eukaryota</taxon>
        <taxon>Fungi</taxon>
        <taxon>Dikarya</taxon>
        <taxon>Ascomycota</taxon>
        <taxon>Pezizomycotina</taxon>
        <taxon>Sordariomycetes</taxon>
        <taxon>Xylariomycetidae</taxon>
        <taxon>Amphisphaeriales</taxon>
        <taxon>Apiosporaceae</taxon>
        <taxon>Apiospora</taxon>
    </lineage>
</organism>